<evidence type="ECO:0000313" key="1">
    <source>
        <dbReference type="EMBL" id="MBC2242247.1"/>
    </source>
</evidence>
<dbReference type="EMBL" id="JAARZA010000011">
    <property type="protein sequence ID" value="MBC2242247.1"/>
    <property type="molecule type" value="Genomic_DNA"/>
</dbReference>
<accession>A0A842EVZ7</accession>
<reference evidence="1 2" key="1">
    <citation type="submission" date="2020-03" db="EMBL/GenBank/DDBJ databases">
        <title>Soil Listeria distribution.</title>
        <authorList>
            <person name="Liao J."/>
            <person name="Wiedmann M."/>
        </authorList>
    </citation>
    <scope>NUCLEOTIDE SEQUENCE [LARGE SCALE GENOMIC DNA]</scope>
    <source>
        <strain evidence="1 2">FSL L7-0149</strain>
    </source>
</reference>
<gene>
    <name evidence="1" type="ORF">HCB35_17370</name>
</gene>
<dbReference type="Proteomes" id="UP000553016">
    <property type="component" value="Unassembled WGS sequence"/>
</dbReference>
<evidence type="ECO:0000313" key="2">
    <source>
        <dbReference type="Proteomes" id="UP000553016"/>
    </source>
</evidence>
<name>A0A842EVZ7_9LIST</name>
<organism evidence="1 2">
    <name type="scientific">Listeria booriae</name>
    <dbReference type="NCBI Taxonomy" id="1552123"/>
    <lineage>
        <taxon>Bacteria</taxon>
        <taxon>Bacillati</taxon>
        <taxon>Bacillota</taxon>
        <taxon>Bacilli</taxon>
        <taxon>Bacillales</taxon>
        <taxon>Listeriaceae</taxon>
        <taxon>Listeria</taxon>
    </lineage>
</organism>
<dbReference type="AlphaFoldDB" id="A0A842EVZ7"/>
<sequence length="95" mass="10589">MINKPADQPCSKIERTQKLEATLTMFEDGRTDLEVDAKGEPAVLLCIGLGILDQLIEEIAGDNIGLKKELMTISMDHFRECLEVIKKEASINEQT</sequence>
<protein>
    <submittedName>
        <fullName evidence="1">Uncharacterized protein</fullName>
    </submittedName>
</protein>
<dbReference type="RefSeq" id="WP_185541796.1">
    <property type="nucleotide sequence ID" value="NZ_JAARZA010000011.1"/>
</dbReference>
<proteinExistence type="predicted"/>
<comment type="caution">
    <text evidence="1">The sequence shown here is derived from an EMBL/GenBank/DDBJ whole genome shotgun (WGS) entry which is preliminary data.</text>
</comment>